<gene>
    <name evidence="1" type="ORF">F8M41_012581</name>
</gene>
<comment type="caution">
    <text evidence="1">The sequence shown here is derived from an EMBL/GenBank/DDBJ whole genome shotgun (WGS) entry which is preliminary data.</text>
</comment>
<dbReference type="OrthoDB" id="2431696at2759"/>
<accession>A0A8H4EPI5</accession>
<evidence type="ECO:0000313" key="2">
    <source>
        <dbReference type="Proteomes" id="UP000439903"/>
    </source>
</evidence>
<name>A0A8H4EPI5_GIGMA</name>
<evidence type="ECO:0000313" key="1">
    <source>
        <dbReference type="EMBL" id="KAF0529899.1"/>
    </source>
</evidence>
<dbReference type="EMBL" id="WTPW01000256">
    <property type="protein sequence ID" value="KAF0529899.1"/>
    <property type="molecule type" value="Genomic_DNA"/>
</dbReference>
<organism evidence="1 2">
    <name type="scientific">Gigaspora margarita</name>
    <dbReference type="NCBI Taxonomy" id="4874"/>
    <lineage>
        <taxon>Eukaryota</taxon>
        <taxon>Fungi</taxon>
        <taxon>Fungi incertae sedis</taxon>
        <taxon>Mucoromycota</taxon>
        <taxon>Glomeromycotina</taxon>
        <taxon>Glomeromycetes</taxon>
        <taxon>Diversisporales</taxon>
        <taxon>Gigasporaceae</taxon>
        <taxon>Gigaspora</taxon>
    </lineage>
</organism>
<sequence length="100" mass="11727">MLYKTIYNIVKKEERANNEEQDALYDIDPFPQYPNSNQCLMLYYFSIHLNQSHKIFLMMIFITIGVNVNQYANHSSVSVKYELLSPTMPEMNNNASNILL</sequence>
<keyword evidence="2" id="KW-1185">Reference proteome</keyword>
<dbReference type="AlphaFoldDB" id="A0A8H4EPI5"/>
<reference evidence="1 2" key="1">
    <citation type="journal article" date="2019" name="Environ. Microbiol.">
        <title>At the nexus of three kingdoms: the genome of the mycorrhizal fungus Gigaspora margarita provides insights into plant, endobacterial and fungal interactions.</title>
        <authorList>
            <person name="Venice F."/>
            <person name="Ghignone S."/>
            <person name="Salvioli di Fossalunga A."/>
            <person name="Amselem J."/>
            <person name="Novero M."/>
            <person name="Xianan X."/>
            <person name="Sedzielewska Toro K."/>
            <person name="Morin E."/>
            <person name="Lipzen A."/>
            <person name="Grigoriev I.V."/>
            <person name="Henrissat B."/>
            <person name="Martin F.M."/>
            <person name="Bonfante P."/>
        </authorList>
    </citation>
    <scope>NUCLEOTIDE SEQUENCE [LARGE SCALE GENOMIC DNA]</scope>
    <source>
        <strain evidence="1 2">BEG34</strain>
    </source>
</reference>
<dbReference type="Proteomes" id="UP000439903">
    <property type="component" value="Unassembled WGS sequence"/>
</dbReference>
<proteinExistence type="predicted"/>
<protein>
    <submittedName>
        <fullName evidence="1">Uncharacterized protein</fullName>
    </submittedName>
</protein>